<organism evidence="2 3">
    <name type="scientific">Shewanella morhuae</name>
    <dbReference type="NCBI Taxonomy" id="365591"/>
    <lineage>
        <taxon>Bacteria</taxon>
        <taxon>Pseudomonadati</taxon>
        <taxon>Pseudomonadota</taxon>
        <taxon>Gammaproteobacteria</taxon>
        <taxon>Alteromonadales</taxon>
        <taxon>Shewanellaceae</taxon>
        <taxon>Shewanella</taxon>
    </lineage>
</organism>
<feature type="signal peptide" evidence="1">
    <location>
        <begin position="1"/>
        <end position="17"/>
    </location>
</feature>
<dbReference type="Proteomes" id="UP000255061">
    <property type="component" value="Unassembled WGS sequence"/>
</dbReference>
<protein>
    <recommendedName>
        <fullName evidence="4">Lipoprotein</fullName>
    </recommendedName>
</protein>
<evidence type="ECO:0000313" key="2">
    <source>
        <dbReference type="EMBL" id="SUI85414.1"/>
    </source>
</evidence>
<evidence type="ECO:0000256" key="1">
    <source>
        <dbReference type="SAM" id="SignalP"/>
    </source>
</evidence>
<evidence type="ECO:0000313" key="3">
    <source>
        <dbReference type="Proteomes" id="UP000255061"/>
    </source>
</evidence>
<accession>A0A380AQC2</accession>
<evidence type="ECO:0008006" key="4">
    <source>
        <dbReference type="Google" id="ProtNLM"/>
    </source>
</evidence>
<feature type="chain" id="PRO_5017004619" description="Lipoprotein" evidence="1">
    <location>
        <begin position="18"/>
        <end position="201"/>
    </location>
</feature>
<gene>
    <name evidence="2" type="ORF">NCTC10736_02734</name>
</gene>
<dbReference type="RefSeq" id="WP_115406488.1">
    <property type="nucleotide sequence ID" value="NZ_UGYV01000001.1"/>
</dbReference>
<proteinExistence type="predicted"/>
<dbReference type="EMBL" id="UGYV01000001">
    <property type="protein sequence ID" value="SUI85414.1"/>
    <property type="molecule type" value="Genomic_DNA"/>
</dbReference>
<name>A0A380AQC2_9GAMM</name>
<reference evidence="2 3" key="1">
    <citation type="submission" date="2018-06" db="EMBL/GenBank/DDBJ databases">
        <authorList>
            <consortium name="Pathogen Informatics"/>
            <person name="Doyle S."/>
        </authorList>
    </citation>
    <scope>NUCLEOTIDE SEQUENCE [LARGE SCALE GENOMIC DNA]</scope>
    <source>
        <strain evidence="2 3">NCTC10736</strain>
    </source>
</reference>
<dbReference type="PROSITE" id="PS51257">
    <property type="entry name" value="PROKAR_LIPOPROTEIN"/>
    <property type="match status" value="1"/>
</dbReference>
<sequence>MKILLISAGLFGLTACATTAPSQPVSISQSSAQEVVSAPIAPKVVELGGMTNEAAATHLYQALLNANYLATLVAPTKVAVQFGNNQFLLEPSINSMGIDRILMNRFYAVHPQLQASPELLAMIGTLNQKLNFAKFVLLDQGAVIQVQGVVTFAERVEIEELRRFMLWTNNGLAQVTQSLPEGVDQLIRPIPLIPQMVPVKP</sequence>
<keyword evidence="1" id="KW-0732">Signal</keyword>
<dbReference type="AlphaFoldDB" id="A0A380AQC2"/>